<keyword evidence="3" id="KW-1185">Reference proteome</keyword>
<evidence type="ECO:0000256" key="1">
    <source>
        <dbReference type="SAM" id="SignalP"/>
    </source>
</evidence>
<keyword evidence="1" id="KW-0732">Signal</keyword>
<feature type="signal peptide" evidence="1">
    <location>
        <begin position="1"/>
        <end position="22"/>
    </location>
</feature>
<evidence type="ECO:0000313" key="2">
    <source>
        <dbReference type="EMBL" id="AHI00932.1"/>
    </source>
</evidence>
<dbReference type="KEGG" id="kal:KALB_7574"/>
<dbReference type="OrthoDB" id="3679798at2"/>
<name>W5WK30_9PSEU</name>
<sequence length="316" mass="32545">MLRLVSCAVLAAVALTACTPGADQARSVSPRTAVQATATGVAINKGPTDPAFAADRLRAVDPCGLLDKKTQALVGTPGEAAGNPFTGCQVSMKDGSGQVMQLSLDLGSPISEVKKDATTELAGTRVLETRQGSGCMDKAITQDTPGLGLVLRVDAKGGTDPCEVARKLVTAVLGRLRTAPPAMNNPKGTLAVVDPCALVDKATVDSLVGTSATAQPQQLHECLWRQPGVLLYVTFRMSGDPSMPVLEHKTTPVDLGGLTAYQLPNISTLAGCSVSWWPRATAAASETVVIRYDAEGDSCAKAVAAAKVVAGKLPRS</sequence>
<organism evidence="2 3">
    <name type="scientific">Kutzneria albida DSM 43870</name>
    <dbReference type="NCBI Taxonomy" id="1449976"/>
    <lineage>
        <taxon>Bacteria</taxon>
        <taxon>Bacillati</taxon>
        <taxon>Actinomycetota</taxon>
        <taxon>Actinomycetes</taxon>
        <taxon>Pseudonocardiales</taxon>
        <taxon>Pseudonocardiaceae</taxon>
        <taxon>Kutzneria</taxon>
    </lineage>
</organism>
<dbReference type="STRING" id="1449976.KALB_7574"/>
<reference evidence="2 3" key="1">
    <citation type="journal article" date="2014" name="BMC Genomics">
        <title>Complete genome sequence of producer of the glycopeptide antibiotic Aculeximycin Kutzneria albida DSM 43870T, a representative of minor genus of Pseudonocardiaceae.</title>
        <authorList>
            <person name="Rebets Y."/>
            <person name="Tokovenko B."/>
            <person name="Lushchyk I."/>
            <person name="Ruckert C."/>
            <person name="Zaburannyi N."/>
            <person name="Bechthold A."/>
            <person name="Kalinowski J."/>
            <person name="Luzhetskyy A."/>
        </authorList>
    </citation>
    <scope>NUCLEOTIDE SEQUENCE [LARGE SCALE GENOMIC DNA]</scope>
    <source>
        <strain evidence="2">DSM 43870</strain>
    </source>
</reference>
<dbReference type="RefSeq" id="WP_025360763.1">
    <property type="nucleotide sequence ID" value="NZ_CP007155.1"/>
</dbReference>
<dbReference type="eggNOG" id="COG0515">
    <property type="taxonomic scope" value="Bacteria"/>
</dbReference>
<protein>
    <recommendedName>
        <fullName evidence="4">Secreted protein</fullName>
    </recommendedName>
</protein>
<evidence type="ECO:0000313" key="3">
    <source>
        <dbReference type="Proteomes" id="UP000019225"/>
    </source>
</evidence>
<accession>W5WK30</accession>
<feature type="chain" id="PRO_5038892778" description="Secreted protein" evidence="1">
    <location>
        <begin position="23"/>
        <end position="316"/>
    </location>
</feature>
<dbReference type="PROSITE" id="PS51257">
    <property type="entry name" value="PROKAR_LIPOPROTEIN"/>
    <property type="match status" value="1"/>
</dbReference>
<dbReference type="Proteomes" id="UP000019225">
    <property type="component" value="Chromosome"/>
</dbReference>
<gene>
    <name evidence="2" type="ORF">KALB_7574</name>
</gene>
<proteinExistence type="predicted"/>
<dbReference type="AlphaFoldDB" id="W5WK30"/>
<dbReference type="HOGENOM" id="CLU_876562_0_0_11"/>
<dbReference type="EMBL" id="CP007155">
    <property type="protein sequence ID" value="AHI00932.1"/>
    <property type="molecule type" value="Genomic_DNA"/>
</dbReference>
<evidence type="ECO:0008006" key="4">
    <source>
        <dbReference type="Google" id="ProtNLM"/>
    </source>
</evidence>